<organism evidence="1 2">
    <name type="scientific">Periconia digitata</name>
    <dbReference type="NCBI Taxonomy" id="1303443"/>
    <lineage>
        <taxon>Eukaryota</taxon>
        <taxon>Fungi</taxon>
        <taxon>Dikarya</taxon>
        <taxon>Ascomycota</taxon>
        <taxon>Pezizomycotina</taxon>
        <taxon>Dothideomycetes</taxon>
        <taxon>Pleosporomycetidae</taxon>
        <taxon>Pleosporales</taxon>
        <taxon>Massarineae</taxon>
        <taxon>Periconiaceae</taxon>
        <taxon>Periconia</taxon>
    </lineage>
</organism>
<dbReference type="EMBL" id="CAOQHR010000013">
    <property type="protein sequence ID" value="CAI6342385.1"/>
    <property type="molecule type" value="Genomic_DNA"/>
</dbReference>
<dbReference type="Proteomes" id="UP001152607">
    <property type="component" value="Unassembled WGS sequence"/>
</dbReference>
<dbReference type="AlphaFoldDB" id="A0A9W4UUM8"/>
<accession>A0A9W4UUM8</accession>
<reference evidence="1" key="1">
    <citation type="submission" date="2023-01" db="EMBL/GenBank/DDBJ databases">
        <authorList>
            <person name="Van Ghelder C."/>
            <person name="Rancurel C."/>
        </authorList>
    </citation>
    <scope>NUCLEOTIDE SEQUENCE</scope>
    <source>
        <strain evidence="1">CNCM I-4278</strain>
    </source>
</reference>
<proteinExistence type="predicted"/>
<keyword evidence="2" id="KW-1185">Reference proteome</keyword>
<gene>
    <name evidence="1" type="ORF">PDIGIT_LOCUS15592</name>
</gene>
<sequence length="65" mass="7382">MTNPTLWSPIVNPQRSATIQALRDCHPPVNPQVHSTFHCTMILFNIRTTCNVRIIRNTRNAAAQL</sequence>
<evidence type="ECO:0000313" key="2">
    <source>
        <dbReference type="Proteomes" id="UP001152607"/>
    </source>
</evidence>
<evidence type="ECO:0000313" key="1">
    <source>
        <dbReference type="EMBL" id="CAI6342385.1"/>
    </source>
</evidence>
<comment type="caution">
    <text evidence="1">The sequence shown here is derived from an EMBL/GenBank/DDBJ whole genome shotgun (WGS) entry which is preliminary data.</text>
</comment>
<protein>
    <submittedName>
        <fullName evidence="1">Uncharacterized protein</fullName>
    </submittedName>
</protein>
<name>A0A9W4UUM8_9PLEO</name>